<dbReference type="EMBL" id="BMDO01000006">
    <property type="protein sequence ID" value="GGI51131.1"/>
    <property type="molecule type" value="Genomic_DNA"/>
</dbReference>
<evidence type="ECO:0000259" key="1">
    <source>
        <dbReference type="SMART" id="SM00953"/>
    </source>
</evidence>
<gene>
    <name evidence="2" type="ORF">GCM10011425_23430</name>
</gene>
<feature type="domain" description="RES" evidence="1">
    <location>
        <begin position="14"/>
        <end position="138"/>
    </location>
</feature>
<dbReference type="RefSeq" id="WP_188416921.1">
    <property type="nucleotide sequence ID" value="NZ_BMDO01000006.1"/>
</dbReference>
<dbReference type="AlphaFoldDB" id="A0A917JBP3"/>
<dbReference type="Pfam" id="PF08808">
    <property type="entry name" value="RES"/>
    <property type="match status" value="1"/>
</dbReference>
<accession>A0A917JBP3</accession>
<dbReference type="Proteomes" id="UP000662074">
    <property type="component" value="Unassembled WGS sequence"/>
</dbReference>
<name>A0A917JBP3_9SPHI</name>
<keyword evidence="3" id="KW-1185">Reference proteome</keyword>
<reference evidence="2" key="2">
    <citation type="submission" date="2020-09" db="EMBL/GenBank/DDBJ databases">
        <authorList>
            <person name="Sun Q."/>
            <person name="Sedlacek I."/>
        </authorList>
    </citation>
    <scope>NUCLEOTIDE SEQUENCE</scope>
    <source>
        <strain evidence="2">CCM 8711</strain>
    </source>
</reference>
<protein>
    <recommendedName>
        <fullName evidence="1">RES domain-containing protein</fullName>
    </recommendedName>
</protein>
<dbReference type="InterPro" id="IPR014914">
    <property type="entry name" value="RES_dom"/>
</dbReference>
<proteinExistence type="predicted"/>
<sequence>MLLYRISKCTYIEDLSGTGARLYGGRWNSIGKPMVYMASSRALAMLEVLVHLPPGLIPADFCQATFEVPDDIQVLDMAKLPSNWQEYPEPARLKTMGDAFLKARKHLLLKVPSAVVSEEFNYLLNPAHVGINTVSIVEVKPFTFDERLI</sequence>
<comment type="caution">
    <text evidence="2">The sequence shown here is derived from an EMBL/GenBank/DDBJ whole genome shotgun (WGS) entry which is preliminary data.</text>
</comment>
<reference evidence="2" key="1">
    <citation type="journal article" date="2014" name="Int. J. Syst. Evol. Microbiol.">
        <title>Complete genome sequence of Corynebacterium casei LMG S-19264T (=DSM 44701T), isolated from a smear-ripened cheese.</title>
        <authorList>
            <consortium name="US DOE Joint Genome Institute (JGI-PGF)"/>
            <person name="Walter F."/>
            <person name="Albersmeier A."/>
            <person name="Kalinowski J."/>
            <person name="Ruckert C."/>
        </authorList>
    </citation>
    <scope>NUCLEOTIDE SEQUENCE</scope>
    <source>
        <strain evidence="2">CCM 8711</strain>
    </source>
</reference>
<dbReference type="SMART" id="SM00953">
    <property type="entry name" value="RES"/>
    <property type="match status" value="1"/>
</dbReference>
<evidence type="ECO:0000313" key="2">
    <source>
        <dbReference type="EMBL" id="GGI51131.1"/>
    </source>
</evidence>
<organism evidence="2 3">
    <name type="scientific">Mucilaginibacter galii</name>
    <dbReference type="NCBI Taxonomy" id="2005073"/>
    <lineage>
        <taxon>Bacteria</taxon>
        <taxon>Pseudomonadati</taxon>
        <taxon>Bacteroidota</taxon>
        <taxon>Sphingobacteriia</taxon>
        <taxon>Sphingobacteriales</taxon>
        <taxon>Sphingobacteriaceae</taxon>
        <taxon>Mucilaginibacter</taxon>
    </lineage>
</organism>
<evidence type="ECO:0000313" key="3">
    <source>
        <dbReference type="Proteomes" id="UP000662074"/>
    </source>
</evidence>